<keyword evidence="1" id="KW-0812">Transmembrane</keyword>
<keyword evidence="1" id="KW-0472">Membrane</keyword>
<gene>
    <name evidence="2" type="ordered locus">NP_3786A</name>
</gene>
<dbReference type="Proteomes" id="UP000002698">
    <property type="component" value="Chromosome"/>
</dbReference>
<dbReference type="RefSeq" id="WP_011323601.1">
    <property type="nucleotide sequence ID" value="NC_007426.1"/>
</dbReference>
<dbReference type="EnsemblBacteria" id="CAI49984">
    <property type="protein sequence ID" value="CAI49984"/>
    <property type="gene ID" value="NP_3786A"/>
</dbReference>
<evidence type="ECO:0000256" key="1">
    <source>
        <dbReference type="SAM" id="Phobius"/>
    </source>
</evidence>
<dbReference type="EMBL" id="CR936257">
    <property type="protein sequence ID" value="CAI49984.1"/>
    <property type="molecule type" value="Genomic_DNA"/>
</dbReference>
<keyword evidence="1" id="KW-1133">Transmembrane helix</keyword>
<protein>
    <submittedName>
        <fullName evidence="2">Uncharacterized protein</fullName>
    </submittedName>
</protein>
<feature type="transmembrane region" description="Helical" evidence="1">
    <location>
        <begin position="12"/>
        <end position="32"/>
    </location>
</feature>
<dbReference type="AlphaFoldDB" id="A0A1U7EXP4"/>
<reference evidence="2 3" key="1">
    <citation type="journal article" date="2005" name="Genome Res.">
        <title>Living with two extremes: conclusions from the genome sequence of Natronomonas pharaonis.</title>
        <authorList>
            <person name="Falb M."/>
            <person name="Pfeiffer F."/>
            <person name="Palm P."/>
            <person name="Rodewald K."/>
            <person name="Hickmann V."/>
            <person name="Tittor J."/>
            <person name="Oesterhelt D."/>
        </authorList>
    </citation>
    <scope>NUCLEOTIDE SEQUENCE [LARGE SCALE GENOMIC DNA]</scope>
    <source>
        <strain evidence="3">ATCC 35678 / DSM 2160 / CIP 103997 / JCM 8858 / NBRC 14720 / NCIMB 2260 / Gabara</strain>
    </source>
</reference>
<dbReference type="KEGG" id="nph:NP_3786A"/>
<name>A0A1U7EXP4_NATPD</name>
<accession>A0A1U7EXP4</accession>
<keyword evidence="3" id="KW-1185">Reference proteome</keyword>
<dbReference type="HOGENOM" id="CLU_2505050_0_0_2"/>
<sequence>MSRRQTVDRAAVAVFAAFSIAGLFVFRAAMGWSVTDPYVPAGVHEALPATAWISVVPLFVLVGLLAAIFVYRLSGVPMPGSRYRD</sequence>
<dbReference type="GeneID" id="3701863"/>
<feature type="transmembrane region" description="Helical" evidence="1">
    <location>
        <begin position="52"/>
        <end position="74"/>
    </location>
</feature>
<evidence type="ECO:0000313" key="3">
    <source>
        <dbReference type="Proteomes" id="UP000002698"/>
    </source>
</evidence>
<organism evidence="2 3">
    <name type="scientific">Natronomonas pharaonis (strain ATCC 35678 / DSM 2160 / CIP 103997 / JCM 8858 / NBRC 14720 / NCIMB 2260 / Gabara)</name>
    <name type="common">Halobacterium pharaonis</name>
    <dbReference type="NCBI Taxonomy" id="348780"/>
    <lineage>
        <taxon>Archaea</taxon>
        <taxon>Methanobacteriati</taxon>
        <taxon>Methanobacteriota</taxon>
        <taxon>Stenosarchaea group</taxon>
        <taxon>Halobacteria</taxon>
        <taxon>Halobacteriales</taxon>
        <taxon>Natronomonadaceae</taxon>
        <taxon>Natronomonas</taxon>
    </lineage>
</organism>
<proteinExistence type="predicted"/>
<evidence type="ECO:0000313" key="2">
    <source>
        <dbReference type="EMBL" id="CAI49984.1"/>
    </source>
</evidence>